<dbReference type="PANTHER" id="PTHR42812">
    <property type="entry name" value="BETA-XYLOSIDASE"/>
    <property type="match status" value="1"/>
</dbReference>
<evidence type="ECO:0000259" key="5">
    <source>
        <dbReference type="Pfam" id="PF17851"/>
    </source>
</evidence>
<dbReference type="InterPro" id="IPR023296">
    <property type="entry name" value="Glyco_hydro_beta-prop_sf"/>
</dbReference>
<dbReference type="EMBL" id="JAVDWQ010000008">
    <property type="protein sequence ID" value="MDR7210715.1"/>
    <property type="molecule type" value="Genomic_DNA"/>
</dbReference>
<organism evidence="6 7">
    <name type="scientific">Flavobacterium piscis</name>
    <dbReference type="NCBI Taxonomy" id="1114874"/>
    <lineage>
        <taxon>Bacteria</taxon>
        <taxon>Pseudomonadati</taxon>
        <taxon>Bacteroidota</taxon>
        <taxon>Flavobacteriia</taxon>
        <taxon>Flavobacteriales</taxon>
        <taxon>Flavobacteriaceae</taxon>
        <taxon>Flavobacterium</taxon>
    </lineage>
</organism>
<comment type="similarity">
    <text evidence="1 4">Belongs to the glycosyl hydrolase 43 family.</text>
</comment>
<dbReference type="RefSeq" id="WP_310282027.1">
    <property type="nucleotide sequence ID" value="NZ_JAVDWQ010000008.1"/>
</dbReference>
<dbReference type="InterPro" id="IPR013320">
    <property type="entry name" value="ConA-like_dom_sf"/>
</dbReference>
<evidence type="ECO:0000256" key="2">
    <source>
        <dbReference type="ARBA" id="ARBA00022801"/>
    </source>
</evidence>
<evidence type="ECO:0000313" key="6">
    <source>
        <dbReference type="EMBL" id="MDR7210715.1"/>
    </source>
</evidence>
<feature type="domain" description="Beta-xylosidase C-terminal Concanavalin A-like" evidence="5">
    <location>
        <begin position="359"/>
        <end position="565"/>
    </location>
</feature>
<sequence>MKFKNKILLTIRCLSMIKIKAQNLIIKNIFTTNPAPIAYKKIRPILTFLVLLVQAVALAQATNPIIFADVPDISIIRVGKNYYMASTTMHMNPGVPIMKSTDLVNWKLINYAYDTLADLPALNLEQGKNIYSRGSWASSLRYHKGMYYLTTFAHDIPGETYIFKTKDIEKGNWQRVSFKPSYHDNTLFFDDDGKVYLIHGGDLLKIVELNDDLTGVKQDVPERVLIENASTPTGKEVGLAAEGSQLFKVKGKYYLFNICAPRGEMRTVLIHRADNINGPWEGKVAFQDRGIAQGGLIDTPDGRWFSYLFRDYAAVGRVPYLVPVKWEDGWPVLGENGRVPETLDLPASKGLIPNLVASDEFNRKKGQAALPLVWQWNHNPDNKLWTIKERKGYLRLKTARIDTVFTQVRNILTQRTIGPTCTGSTLLDVSKMKEGDFAGLCAFQKKYGQVGVKVENGQKSIVMVSAGSGKPVEVQQIPLTQNHVYLKIDCDFTGMNDEANSLYALNGKDEAKFSYSLDGKVWNPIGNILKMKYDIPHFMGYRFGLFNYATKETGGYADFDWFRIK</sequence>
<comment type="caution">
    <text evidence="6">The sequence shown here is derived from an EMBL/GenBank/DDBJ whole genome shotgun (WGS) entry which is preliminary data.</text>
</comment>
<name>A0ABU1YAQ4_9FLAO</name>
<dbReference type="SUPFAM" id="SSF75005">
    <property type="entry name" value="Arabinanase/levansucrase/invertase"/>
    <property type="match status" value="1"/>
</dbReference>
<evidence type="ECO:0000256" key="3">
    <source>
        <dbReference type="ARBA" id="ARBA00023295"/>
    </source>
</evidence>
<evidence type="ECO:0000313" key="7">
    <source>
        <dbReference type="Proteomes" id="UP001269081"/>
    </source>
</evidence>
<dbReference type="Proteomes" id="UP001269081">
    <property type="component" value="Unassembled WGS sequence"/>
</dbReference>
<dbReference type="InterPro" id="IPR006710">
    <property type="entry name" value="Glyco_hydro_43"/>
</dbReference>
<keyword evidence="2 4" id="KW-0378">Hydrolase</keyword>
<dbReference type="Pfam" id="PF04616">
    <property type="entry name" value="Glyco_hydro_43"/>
    <property type="match status" value="1"/>
</dbReference>
<dbReference type="CDD" id="cd09001">
    <property type="entry name" value="GH43_FsAxh1-like"/>
    <property type="match status" value="1"/>
</dbReference>
<dbReference type="PANTHER" id="PTHR42812:SF12">
    <property type="entry name" value="BETA-XYLOSIDASE-RELATED"/>
    <property type="match status" value="1"/>
</dbReference>
<evidence type="ECO:0000256" key="1">
    <source>
        <dbReference type="ARBA" id="ARBA00009865"/>
    </source>
</evidence>
<dbReference type="Gene3D" id="2.115.10.20">
    <property type="entry name" value="Glycosyl hydrolase domain, family 43"/>
    <property type="match status" value="1"/>
</dbReference>
<gene>
    <name evidence="6" type="ORF">J2W48_002665</name>
</gene>
<evidence type="ECO:0000256" key="4">
    <source>
        <dbReference type="RuleBase" id="RU361187"/>
    </source>
</evidence>
<dbReference type="SUPFAM" id="SSF49899">
    <property type="entry name" value="Concanavalin A-like lectins/glucanases"/>
    <property type="match status" value="1"/>
</dbReference>
<dbReference type="Pfam" id="PF17851">
    <property type="entry name" value="GH43_C2"/>
    <property type="match status" value="1"/>
</dbReference>
<keyword evidence="3 4" id="KW-0326">Glycosidase</keyword>
<dbReference type="InterPro" id="IPR051795">
    <property type="entry name" value="Glycosyl_Hydrlase_43"/>
</dbReference>
<proteinExistence type="inferred from homology"/>
<dbReference type="Gene3D" id="2.60.120.200">
    <property type="match status" value="1"/>
</dbReference>
<protein>
    <submittedName>
        <fullName evidence="6">Beta-xylosidase</fullName>
    </submittedName>
</protein>
<dbReference type="InterPro" id="IPR041542">
    <property type="entry name" value="GH43_C2"/>
</dbReference>
<accession>A0ABU1YAQ4</accession>
<reference evidence="6 7" key="1">
    <citation type="submission" date="2023-07" db="EMBL/GenBank/DDBJ databases">
        <title>Sorghum-associated microbial communities from plants grown in Nebraska, USA.</title>
        <authorList>
            <person name="Schachtman D."/>
        </authorList>
    </citation>
    <scope>NUCLEOTIDE SEQUENCE [LARGE SCALE GENOMIC DNA]</scope>
    <source>
        <strain evidence="6 7">4129</strain>
    </source>
</reference>
<keyword evidence="7" id="KW-1185">Reference proteome</keyword>